<sequence>MAKVTPLSTEAIDTLLASLPTLSLDELRREWKHHLHSPPPAGRSRELLRGLIAWKLQDAAFGGLSPDAKRRLVRLADSLERRPGHSPPPKPTLRPGTVLTREWRGVLHQVRVTADGFEHLGTRFASLSEVARAITGTRWSGPAFFGLTAPTSRKAKP</sequence>
<organism evidence="1 2">
    <name type="scientific">Azospirillum doebereinerae</name>
    <dbReference type="NCBI Taxonomy" id="92933"/>
    <lineage>
        <taxon>Bacteria</taxon>
        <taxon>Pseudomonadati</taxon>
        <taxon>Pseudomonadota</taxon>
        <taxon>Alphaproteobacteria</taxon>
        <taxon>Rhodospirillales</taxon>
        <taxon>Azospirillaceae</taxon>
        <taxon>Azospirillum</taxon>
    </lineage>
</organism>
<keyword evidence="2" id="KW-1185">Reference proteome</keyword>
<proteinExistence type="predicted"/>
<gene>
    <name evidence="1" type="ORF">EJ913_06520</name>
</gene>
<dbReference type="Proteomes" id="UP000280346">
    <property type="component" value="Unassembled WGS sequence"/>
</dbReference>
<accession>A0A433JC12</accession>
<name>A0A433JC12_9PROT</name>
<dbReference type="InterPro" id="IPR021322">
    <property type="entry name" value="DUF2924"/>
</dbReference>
<comment type="caution">
    <text evidence="1">The sequence shown here is derived from an EMBL/GenBank/DDBJ whole genome shotgun (WGS) entry which is preliminary data.</text>
</comment>
<reference evidence="1 2" key="1">
    <citation type="submission" date="2018-12" db="EMBL/GenBank/DDBJ databases">
        <authorList>
            <person name="Yang Y."/>
        </authorList>
    </citation>
    <scope>NUCLEOTIDE SEQUENCE [LARGE SCALE GENOMIC DNA]</scope>
    <source>
        <strain evidence="1 2">GSF71</strain>
    </source>
</reference>
<dbReference type="AlphaFoldDB" id="A0A433JC12"/>
<evidence type="ECO:0000313" key="2">
    <source>
        <dbReference type="Proteomes" id="UP000280346"/>
    </source>
</evidence>
<dbReference type="OrthoDB" id="284135at2"/>
<protein>
    <submittedName>
        <fullName evidence="1">DUF2924 domain-containing protein</fullName>
    </submittedName>
</protein>
<dbReference type="Pfam" id="PF11149">
    <property type="entry name" value="DUF2924"/>
    <property type="match status" value="1"/>
</dbReference>
<dbReference type="RefSeq" id="WP_126996017.1">
    <property type="nucleotide sequence ID" value="NZ_JBNPXW010000007.1"/>
</dbReference>
<evidence type="ECO:0000313" key="1">
    <source>
        <dbReference type="EMBL" id="RUQ74021.1"/>
    </source>
</evidence>
<dbReference type="EMBL" id="RZIJ01000004">
    <property type="protein sequence ID" value="RUQ74021.1"/>
    <property type="molecule type" value="Genomic_DNA"/>
</dbReference>